<keyword evidence="4" id="KW-0564">Palmitate</keyword>
<dbReference type="PANTHER" id="PTHR43649:SF33">
    <property type="entry name" value="POLYGALACTURONAN_RHAMNOGALACTURONAN-BINDING PROTEIN YTCQ"/>
    <property type="match status" value="1"/>
</dbReference>
<keyword evidence="3" id="KW-0472">Membrane</keyword>
<evidence type="ECO:0000256" key="6">
    <source>
        <dbReference type="SAM" id="SignalP"/>
    </source>
</evidence>
<evidence type="ECO:0000256" key="5">
    <source>
        <dbReference type="ARBA" id="ARBA00023288"/>
    </source>
</evidence>
<dbReference type="EMBL" id="BMHQ01000012">
    <property type="protein sequence ID" value="GGE26291.1"/>
    <property type="molecule type" value="Genomic_DNA"/>
</dbReference>
<sequence>MKGWQKVLSVLMVVILAGTVAACSSNRAEENKDQKYTITSLDFLYTDIPPKDGKGLQMIEKKFNVDYQREYGIYTEYQEKLAARVASGDVPDVLGFTLEEDKANFFKWARQGAFLPLNDYIQEYPTLKAVPKEVWNAVTVNGKIMAIPKYFPKTYLNTPIIRKDWLDNLGLKMPTNYDELKKVAIAFTKDDPDGNGKDDTYGMVLAEDWYPFYAFGAYWDVNAWYHKNAKGQYIPGVISKPHKETIRMMADLYKQGALTKDFVLLSSNEANTKEFYAGKAGIMVGSPRGMSDPYMEALKKIHPKAELAAIPPFKAPDGSQGYTAGSGYYTAIALSGKLAQDPGKVRRILDIVDYGRRFYPLEKRNAANKDFDWLYGKENKGYQLVDGNPVVSEGKKGIAPYHYMLDNKMWAPDDAANQYSKTYKTEGLRQVTRDLENMHAAYKHYLNPVHQVYSPTLVMKGQEITRALLNEQAKIITGDRPMSDWDAIVQKYLKDGGARMITEMNKEIQAKKIQPGWE</sequence>
<gene>
    <name evidence="7" type="primary">ytcQ</name>
    <name evidence="7" type="ORF">GCM10011571_30590</name>
</gene>
<keyword evidence="5" id="KW-0449">Lipoprotein</keyword>
<feature type="chain" id="PRO_5038766295" evidence="6">
    <location>
        <begin position="23"/>
        <end position="518"/>
    </location>
</feature>
<dbReference type="Pfam" id="PF13416">
    <property type="entry name" value="SBP_bac_8"/>
    <property type="match status" value="1"/>
</dbReference>
<dbReference type="InterPro" id="IPR050490">
    <property type="entry name" value="Bact_solute-bd_prot1"/>
</dbReference>
<dbReference type="PROSITE" id="PS51257">
    <property type="entry name" value="PROKAR_LIPOPROTEIN"/>
    <property type="match status" value="1"/>
</dbReference>
<evidence type="ECO:0000313" key="7">
    <source>
        <dbReference type="EMBL" id="GGE26291.1"/>
    </source>
</evidence>
<reference evidence="7" key="1">
    <citation type="journal article" date="2014" name="Int. J. Syst. Evol. Microbiol.">
        <title>Complete genome sequence of Corynebacterium casei LMG S-19264T (=DSM 44701T), isolated from a smear-ripened cheese.</title>
        <authorList>
            <consortium name="US DOE Joint Genome Institute (JGI-PGF)"/>
            <person name="Walter F."/>
            <person name="Albersmeier A."/>
            <person name="Kalinowski J."/>
            <person name="Ruckert C."/>
        </authorList>
    </citation>
    <scope>NUCLEOTIDE SEQUENCE</scope>
    <source>
        <strain evidence="7">CGMCC 1.15179</strain>
    </source>
</reference>
<comment type="caution">
    <text evidence="7">The sequence shown here is derived from an EMBL/GenBank/DDBJ whole genome shotgun (WGS) entry which is preliminary data.</text>
</comment>
<evidence type="ECO:0000256" key="3">
    <source>
        <dbReference type="ARBA" id="ARBA00023136"/>
    </source>
</evidence>
<protein>
    <submittedName>
        <fullName evidence="7">Putative ABC transporter peptide-binding protein YtcQ</fullName>
    </submittedName>
</protein>
<evidence type="ECO:0000313" key="8">
    <source>
        <dbReference type="Proteomes" id="UP000625210"/>
    </source>
</evidence>
<evidence type="ECO:0000256" key="1">
    <source>
        <dbReference type="ARBA" id="ARBA00022475"/>
    </source>
</evidence>
<feature type="signal peptide" evidence="6">
    <location>
        <begin position="1"/>
        <end position="22"/>
    </location>
</feature>
<keyword evidence="1" id="KW-1003">Cell membrane</keyword>
<keyword evidence="8" id="KW-1185">Reference proteome</keyword>
<dbReference type="SUPFAM" id="SSF53850">
    <property type="entry name" value="Periplasmic binding protein-like II"/>
    <property type="match status" value="1"/>
</dbReference>
<dbReference type="InterPro" id="IPR006059">
    <property type="entry name" value="SBP"/>
</dbReference>
<organism evidence="7 8">
    <name type="scientific">Marinithermofilum abyssi</name>
    <dbReference type="NCBI Taxonomy" id="1571185"/>
    <lineage>
        <taxon>Bacteria</taxon>
        <taxon>Bacillati</taxon>
        <taxon>Bacillota</taxon>
        <taxon>Bacilli</taxon>
        <taxon>Bacillales</taxon>
        <taxon>Thermoactinomycetaceae</taxon>
        <taxon>Marinithermofilum</taxon>
    </lineage>
</organism>
<keyword evidence="2 6" id="KW-0732">Signal</keyword>
<dbReference type="PANTHER" id="PTHR43649">
    <property type="entry name" value="ARABINOSE-BINDING PROTEIN-RELATED"/>
    <property type="match status" value="1"/>
</dbReference>
<proteinExistence type="predicted"/>
<evidence type="ECO:0000256" key="2">
    <source>
        <dbReference type="ARBA" id="ARBA00022729"/>
    </source>
</evidence>
<accession>A0A8J2VK38</accession>
<dbReference type="RefSeq" id="WP_188648757.1">
    <property type="nucleotide sequence ID" value="NZ_BMHQ01000012.1"/>
</dbReference>
<dbReference type="Gene3D" id="3.40.190.10">
    <property type="entry name" value="Periplasmic binding protein-like II"/>
    <property type="match status" value="2"/>
</dbReference>
<evidence type="ECO:0000256" key="4">
    <source>
        <dbReference type="ARBA" id="ARBA00023139"/>
    </source>
</evidence>
<dbReference type="AlphaFoldDB" id="A0A8J2VK38"/>
<name>A0A8J2VK38_9BACL</name>
<dbReference type="Proteomes" id="UP000625210">
    <property type="component" value="Unassembled WGS sequence"/>
</dbReference>
<reference evidence="7" key="2">
    <citation type="submission" date="2020-09" db="EMBL/GenBank/DDBJ databases">
        <authorList>
            <person name="Sun Q."/>
            <person name="Zhou Y."/>
        </authorList>
    </citation>
    <scope>NUCLEOTIDE SEQUENCE</scope>
    <source>
        <strain evidence="7">CGMCC 1.15179</strain>
    </source>
</reference>